<feature type="compositionally biased region" description="Polar residues" evidence="6">
    <location>
        <begin position="283"/>
        <end position="298"/>
    </location>
</feature>
<dbReference type="PANTHER" id="PTHR16023:SF0">
    <property type="entry name" value="PROTEIN VAC14 HOMOLOG"/>
    <property type="match status" value="1"/>
</dbReference>
<keyword evidence="3" id="KW-0677">Repeat</keyword>
<evidence type="ECO:0000313" key="8">
    <source>
        <dbReference type="EMBL" id="CCC72121.1"/>
    </source>
</evidence>
<comment type="similarity">
    <text evidence="2">Belongs to the VAC14 family.</text>
</comment>
<dbReference type="InterPro" id="IPR026825">
    <property type="entry name" value="Vac14"/>
</dbReference>
<dbReference type="InParanoid" id="G0VKT3"/>
<name>G0VKT3_NAUCA</name>
<reference evidence="8 9" key="1">
    <citation type="journal article" date="2011" name="Proc. Natl. Acad. Sci. U.S.A.">
        <title>Evolutionary erosion of yeast sex chromosomes by mating-type switching accidents.</title>
        <authorList>
            <person name="Gordon J.L."/>
            <person name="Armisen D."/>
            <person name="Proux-Wera E."/>
            <person name="Oheigeartaigh S.S."/>
            <person name="Byrne K.P."/>
            <person name="Wolfe K.H."/>
        </authorList>
    </citation>
    <scope>NUCLEOTIDE SEQUENCE [LARGE SCALE GENOMIC DNA]</scope>
    <source>
        <strain evidence="9">ATCC 76901 / BCRC 22586 / CBS 4309 / NBRC 1992 / NRRL Y-12630</strain>
    </source>
</reference>
<dbReference type="InterPro" id="IPR016024">
    <property type="entry name" value="ARM-type_fold"/>
</dbReference>
<feature type="repeat" description="HEAT" evidence="5">
    <location>
        <begin position="29"/>
        <end position="64"/>
    </location>
</feature>
<dbReference type="GO" id="GO:0042802">
    <property type="term" value="F:identical protein binding"/>
    <property type="evidence" value="ECO:0007669"/>
    <property type="project" value="EnsemblFungi"/>
</dbReference>
<sequence>MARNAGLMGLAATAIALGVNDVGRYLRTILPPVLACFGDQNDQVRFYACESLYNIAKIAKGEILVYFNEIFDVLCKISADTENSVRGAAELLDRLIKDIVAERASNYVSIVNNNPRDIPPVINMDPLSGNVYQNQYKQDDNLAFSLPKFIPLLSERIYAINPDTRVFLIQWLNVLLNTPGLELMAYLPSFLGGLFTFLGDSHKDVRTMTHALMDILLHEVEQISQLQLSTRQRQLETTKALLEKKLEKLPPINKKNDGALIAEKKKSLLNALEELSSNDSNVSEKNSTSLVKDSSVIQEESHDELNDIEHLELDSLRDGEEYIPGQDIHLNFPEIIAILVNNLASSETEIQLIALRWMDTILSISAIDFIPFFSNILSVLLKLLSDSDPHVNELAHSFNGKLLSLCSNLDQAESDKSNIAYGSILNNLTLQFFDGQVEAKVAYLDWLSLIYQKAPNQILEHNDSLFLTLLKSLSHQDTRLIEKALDLLKNLCSDSNDDYLKKFLQDFLNLLKRDSKLLKTRANYIIGQICVKLSPERVYRTISSLLNSCDDLIFVRMMIQILSNILITSPEMHYLRNKLRSGDDRILFNILFKSWCHNSVSLISLCLVSESYELAYSVLQNYANYEIKVSDLVQLDILVQLFESPVFTRMRLQLLEQQKYPYLYKCLYAILMILPQTKAFEILNRRLSSANIWISQPYPNLGMTKTRNSSSSSVGINGSNISDISQRSVSQNKLYYQELLDHFNNTVEKEQAYLENPVSSKEPDLPLLGTFMDVPEDRSFASSVAAKVLTPSMGGSIHADEAGVQPIDNSSVIYQPTPSARGSTRSINTGTFKTTASQER</sequence>
<dbReference type="GO" id="GO:0071474">
    <property type="term" value="P:cellular hyperosmotic response"/>
    <property type="evidence" value="ECO:0007669"/>
    <property type="project" value="EnsemblFungi"/>
</dbReference>
<feature type="region of interest" description="Disordered" evidence="6">
    <location>
        <begin position="279"/>
        <end position="300"/>
    </location>
</feature>
<dbReference type="GO" id="GO:0006661">
    <property type="term" value="P:phosphatidylinositol biosynthetic process"/>
    <property type="evidence" value="ECO:0007669"/>
    <property type="project" value="EnsemblFungi"/>
</dbReference>
<evidence type="ECO:0000259" key="7">
    <source>
        <dbReference type="Pfam" id="PF11916"/>
    </source>
</evidence>
<dbReference type="Pfam" id="PF11916">
    <property type="entry name" value="Vac14_Fig4_bd"/>
    <property type="match status" value="1"/>
</dbReference>
<dbReference type="GeneID" id="96905818"/>
<evidence type="ECO:0000313" key="9">
    <source>
        <dbReference type="Proteomes" id="UP000001640"/>
    </source>
</evidence>
<dbReference type="InterPro" id="IPR021133">
    <property type="entry name" value="HEAT_type_2"/>
</dbReference>
<evidence type="ECO:0000256" key="3">
    <source>
        <dbReference type="ARBA" id="ARBA00022737"/>
    </source>
</evidence>
<dbReference type="FunFam" id="1.25.10.10:FF:000739">
    <property type="entry name" value="VAC14p Enzyme regulator"/>
    <property type="match status" value="1"/>
</dbReference>
<evidence type="ECO:0000256" key="4">
    <source>
        <dbReference type="ARBA" id="ARBA00023136"/>
    </source>
</evidence>
<dbReference type="AlphaFoldDB" id="G0VKT3"/>
<evidence type="ECO:0000256" key="1">
    <source>
        <dbReference type="ARBA" id="ARBA00004308"/>
    </source>
</evidence>
<dbReference type="KEGG" id="ncs:NCAS_0J01420"/>
<evidence type="ECO:0000256" key="2">
    <source>
        <dbReference type="ARBA" id="ARBA00010225"/>
    </source>
</evidence>
<dbReference type="GO" id="GO:0030674">
    <property type="term" value="F:protein-macromolecule adaptor activity"/>
    <property type="evidence" value="ECO:0007669"/>
    <property type="project" value="EnsemblFungi"/>
</dbReference>
<feature type="region of interest" description="Disordered" evidence="6">
    <location>
        <begin position="816"/>
        <end position="840"/>
    </location>
</feature>
<feature type="domain" description="Vacuolar protein 14 C-terminal Fig4-binding" evidence="7">
    <location>
        <begin position="516"/>
        <end position="689"/>
    </location>
</feature>
<gene>
    <name evidence="8" type="primary">NCAS0J01420</name>
    <name evidence="8" type="ordered locus">NCAS_0J01420</name>
</gene>
<dbReference type="OMA" id="ELPGCHF"/>
<protein>
    <recommendedName>
        <fullName evidence="7">Vacuolar protein 14 C-terminal Fig4-binding domain-containing protein</fullName>
    </recommendedName>
</protein>
<dbReference type="Gene3D" id="1.25.10.10">
    <property type="entry name" value="Leucine-rich Repeat Variant"/>
    <property type="match status" value="4"/>
</dbReference>
<dbReference type="InterPro" id="IPR021841">
    <property type="entry name" value="VAC14_Fig4p-bd"/>
</dbReference>
<keyword evidence="4" id="KW-0472">Membrane</keyword>
<dbReference type="FunCoup" id="G0VKT3">
    <property type="interactions" value="954"/>
</dbReference>
<dbReference type="HOGENOM" id="CLU_007740_0_0_1"/>
<dbReference type="GO" id="GO:0010008">
    <property type="term" value="C:endosome membrane"/>
    <property type="evidence" value="ECO:0007669"/>
    <property type="project" value="TreeGrafter"/>
</dbReference>
<dbReference type="GO" id="GO:1903778">
    <property type="term" value="P:protein localization to vacuolar membrane"/>
    <property type="evidence" value="ECO:0007669"/>
    <property type="project" value="EnsemblFungi"/>
</dbReference>
<dbReference type="eggNOG" id="KOG0212">
    <property type="taxonomic scope" value="Eukaryota"/>
</dbReference>
<proteinExistence type="inferred from homology"/>
<comment type="subcellular location">
    <subcellularLocation>
        <location evidence="1">Endomembrane system</location>
    </subcellularLocation>
</comment>
<dbReference type="PANTHER" id="PTHR16023">
    <property type="entry name" value="TAX1 BINDING PROTEIN-RELATED"/>
    <property type="match status" value="1"/>
</dbReference>
<dbReference type="SUPFAM" id="SSF48371">
    <property type="entry name" value="ARM repeat"/>
    <property type="match status" value="1"/>
</dbReference>
<dbReference type="RefSeq" id="XP_003678459.1">
    <property type="nucleotide sequence ID" value="XM_003678411.1"/>
</dbReference>
<organism evidence="8 9">
    <name type="scientific">Naumovozyma castellii</name>
    <name type="common">Yeast</name>
    <name type="synonym">Saccharomyces castellii</name>
    <dbReference type="NCBI Taxonomy" id="27288"/>
    <lineage>
        <taxon>Eukaryota</taxon>
        <taxon>Fungi</taxon>
        <taxon>Dikarya</taxon>
        <taxon>Ascomycota</taxon>
        <taxon>Saccharomycotina</taxon>
        <taxon>Saccharomycetes</taxon>
        <taxon>Saccharomycetales</taxon>
        <taxon>Saccharomycetaceae</taxon>
        <taxon>Naumovozyma</taxon>
    </lineage>
</organism>
<evidence type="ECO:0000256" key="5">
    <source>
        <dbReference type="PROSITE-ProRule" id="PRU00103"/>
    </source>
</evidence>
<accession>G0VKT3</accession>
<dbReference type="GO" id="GO:0042327">
    <property type="term" value="P:positive regulation of phosphorylation"/>
    <property type="evidence" value="ECO:0007669"/>
    <property type="project" value="EnsemblFungi"/>
</dbReference>
<dbReference type="Proteomes" id="UP000001640">
    <property type="component" value="Chromosome 10"/>
</dbReference>
<reference key="2">
    <citation type="submission" date="2011-08" db="EMBL/GenBank/DDBJ databases">
        <title>Genome sequence of Naumovozyma castellii.</title>
        <authorList>
            <person name="Gordon J.L."/>
            <person name="Armisen D."/>
            <person name="Proux-Wera E."/>
            <person name="OhEigeartaigh S.S."/>
            <person name="Byrne K.P."/>
            <person name="Wolfe K.H."/>
        </authorList>
    </citation>
    <scope>NUCLEOTIDE SEQUENCE</scope>
    <source>
        <strain>Type strain:CBS 4309</strain>
    </source>
</reference>
<dbReference type="Pfam" id="PF12755">
    <property type="entry name" value="Vac14_Fab1_bd"/>
    <property type="match status" value="1"/>
</dbReference>
<dbReference type="InterPro" id="IPR011989">
    <property type="entry name" value="ARM-like"/>
</dbReference>
<dbReference type="GO" id="GO:0000329">
    <property type="term" value="C:fungal-type vacuole membrane"/>
    <property type="evidence" value="ECO:0007669"/>
    <property type="project" value="EnsemblFungi"/>
</dbReference>
<dbReference type="EMBL" id="HE576761">
    <property type="protein sequence ID" value="CCC72121.1"/>
    <property type="molecule type" value="Genomic_DNA"/>
</dbReference>
<dbReference type="OrthoDB" id="5574975at2759"/>
<dbReference type="PROSITE" id="PS50077">
    <property type="entry name" value="HEAT_REPEAT"/>
    <property type="match status" value="1"/>
</dbReference>
<keyword evidence="9" id="KW-1185">Reference proteome</keyword>
<evidence type="ECO:0000256" key="6">
    <source>
        <dbReference type="SAM" id="MobiDB-lite"/>
    </source>
</evidence>
<dbReference type="GO" id="GO:0070772">
    <property type="term" value="C:PAS complex"/>
    <property type="evidence" value="ECO:0007669"/>
    <property type="project" value="EnsemblFungi"/>
</dbReference>
<dbReference type="STRING" id="1064592.G0VKT3"/>